<protein>
    <submittedName>
        <fullName evidence="1">Clamp loader of DNA polymerase</fullName>
    </submittedName>
</protein>
<gene>
    <name evidence="1" type="ORF">ORM20_00100</name>
</gene>
<accession>A0A9N6ZG06</accession>
<sequence>MASPFDFITAVFESAGNPVLEGKLNPADLNRFIFLRGLGFSEDSALFADYIQTRGNIPNKHLFTIMHELVQPKTRRRTKWVKPQAEFKDAEIEYVCLALKCSSTDSIEILRSLDQDELSGLLAHMEKARKEKKLKKGET</sequence>
<organism evidence="1">
    <name type="scientific">Ochrobactrum phage ORM_20</name>
    <dbReference type="NCBI Taxonomy" id="2985243"/>
    <lineage>
        <taxon>Viruses</taxon>
    </lineage>
</organism>
<name>A0A9N6ZG06_9VIRU</name>
<dbReference type="EMBL" id="OX359470">
    <property type="protein sequence ID" value="CAI3971149.1"/>
    <property type="molecule type" value="Genomic_DNA"/>
</dbReference>
<proteinExistence type="predicted"/>
<reference evidence="1" key="1">
    <citation type="submission" date="2022-10" db="EMBL/GenBank/DDBJ databases">
        <authorList>
            <person name="Meaden S."/>
        </authorList>
    </citation>
    <scope>NUCLEOTIDE SEQUENCE</scope>
</reference>
<evidence type="ECO:0000313" key="1">
    <source>
        <dbReference type="EMBL" id="CAI3971149.1"/>
    </source>
</evidence>